<dbReference type="EMBL" id="JAPFFJ010000014">
    <property type="protein sequence ID" value="KAJ6411010.1"/>
    <property type="molecule type" value="Genomic_DNA"/>
</dbReference>
<feature type="compositionally biased region" description="Polar residues" evidence="1">
    <location>
        <begin position="170"/>
        <end position="179"/>
    </location>
</feature>
<proteinExistence type="predicted"/>
<comment type="caution">
    <text evidence="2">The sequence shown here is derived from an EMBL/GenBank/DDBJ whole genome shotgun (WGS) entry which is preliminary data.</text>
</comment>
<evidence type="ECO:0000313" key="3">
    <source>
        <dbReference type="Proteomes" id="UP001162972"/>
    </source>
</evidence>
<evidence type="ECO:0000256" key="1">
    <source>
        <dbReference type="SAM" id="MobiDB-lite"/>
    </source>
</evidence>
<reference evidence="2 3" key="1">
    <citation type="journal article" date="2023" name="Int. J. Mol. Sci.">
        <title>De Novo Assembly and Annotation of 11 Diverse Shrub Willow (Salix) Genomes Reveals Novel Gene Organization in Sex-Linked Regions.</title>
        <authorList>
            <person name="Hyden B."/>
            <person name="Feng K."/>
            <person name="Yates T.B."/>
            <person name="Jawdy S."/>
            <person name="Cereghino C."/>
            <person name="Smart L.B."/>
            <person name="Muchero W."/>
        </authorList>
    </citation>
    <scope>NUCLEOTIDE SEQUENCE [LARGE SCALE GENOMIC DNA]</scope>
    <source>
        <tissue evidence="2">Shoot tip</tissue>
    </source>
</reference>
<feature type="compositionally biased region" description="Basic residues" evidence="1">
    <location>
        <begin position="209"/>
        <end position="220"/>
    </location>
</feature>
<sequence length="232" mass="24790">MGIMFSETSGVNGEGNEIVRPKAKRGRPKGSGKKQKDVAPEEKQFLPGDFLGNNNAGNESVTPATLESVRTTLLCAEEDETPGENQEMTGVTKGCIGSVIWTTIPMGMESESTTLAGAEDRKIPGEGTCANGKVEIIAPKKRGRPKGSKKEKILAGDNREMPGETKNDSGNRTTRSMQLESERITFEGSMDKELPDEVNGGNGIITPNRHGRPKGSKNKKQNLASGEAKGEC</sequence>
<accession>A0AAD6NZS0</accession>
<feature type="compositionally biased region" description="Basic residues" evidence="1">
    <location>
        <begin position="21"/>
        <end position="33"/>
    </location>
</feature>
<gene>
    <name evidence="2" type="ORF">OIU84_007710</name>
</gene>
<feature type="compositionally biased region" description="Basic and acidic residues" evidence="1">
    <location>
        <begin position="34"/>
        <end position="44"/>
    </location>
</feature>
<name>A0AAD6NZS0_9ROSI</name>
<feature type="compositionally biased region" description="Basic and acidic residues" evidence="1">
    <location>
        <begin position="148"/>
        <end position="169"/>
    </location>
</feature>
<keyword evidence="3" id="KW-1185">Reference proteome</keyword>
<dbReference type="AlphaFoldDB" id="A0AAD6NZS0"/>
<feature type="region of interest" description="Disordered" evidence="1">
    <location>
        <begin position="1"/>
        <end position="64"/>
    </location>
</feature>
<feature type="compositionally biased region" description="Basic and acidic residues" evidence="1">
    <location>
        <begin position="180"/>
        <end position="195"/>
    </location>
</feature>
<feature type="compositionally biased region" description="Polar residues" evidence="1">
    <location>
        <begin position="52"/>
        <end position="64"/>
    </location>
</feature>
<feature type="region of interest" description="Disordered" evidence="1">
    <location>
        <begin position="134"/>
        <end position="232"/>
    </location>
</feature>
<evidence type="ECO:0000313" key="2">
    <source>
        <dbReference type="EMBL" id="KAJ6411010.1"/>
    </source>
</evidence>
<protein>
    <submittedName>
        <fullName evidence="2">Uncharacterized protein</fullName>
    </submittedName>
</protein>
<feature type="compositionally biased region" description="Polar residues" evidence="1">
    <location>
        <begin position="1"/>
        <end position="11"/>
    </location>
</feature>
<dbReference type="Proteomes" id="UP001162972">
    <property type="component" value="Chromosome 15Z"/>
</dbReference>
<organism evidence="2 3">
    <name type="scientific">Salix udensis</name>
    <dbReference type="NCBI Taxonomy" id="889485"/>
    <lineage>
        <taxon>Eukaryota</taxon>
        <taxon>Viridiplantae</taxon>
        <taxon>Streptophyta</taxon>
        <taxon>Embryophyta</taxon>
        <taxon>Tracheophyta</taxon>
        <taxon>Spermatophyta</taxon>
        <taxon>Magnoliopsida</taxon>
        <taxon>eudicotyledons</taxon>
        <taxon>Gunneridae</taxon>
        <taxon>Pentapetalae</taxon>
        <taxon>rosids</taxon>
        <taxon>fabids</taxon>
        <taxon>Malpighiales</taxon>
        <taxon>Salicaceae</taxon>
        <taxon>Saliceae</taxon>
        <taxon>Salix</taxon>
    </lineage>
</organism>